<reference evidence="2 3" key="1">
    <citation type="journal article" date="2013" name="Int. J. Syst. Evol. Microbiol.">
        <title>Roseomonas aerophila sp. nov., isolated from air.</title>
        <authorList>
            <person name="Kim S.J."/>
            <person name="Weon H.Y."/>
            <person name="Ahn J.H."/>
            <person name="Hong S.B."/>
            <person name="Seok S.J."/>
            <person name="Whang K.S."/>
            <person name="Kwon S.W."/>
        </authorList>
    </citation>
    <scope>NUCLEOTIDE SEQUENCE [LARGE SCALE GENOMIC DNA]</scope>
    <source>
        <strain evidence="2 3">NBRC 108923</strain>
    </source>
</reference>
<evidence type="ECO:0000313" key="2">
    <source>
        <dbReference type="EMBL" id="MBC9207087.1"/>
    </source>
</evidence>
<protein>
    <recommendedName>
        <fullName evidence="4">YaaC-like Protein</fullName>
    </recommendedName>
</protein>
<organism evidence="2 3">
    <name type="scientific">Teichococcus aerophilus</name>
    <dbReference type="NCBI Taxonomy" id="1224513"/>
    <lineage>
        <taxon>Bacteria</taxon>
        <taxon>Pseudomonadati</taxon>
        <taxon>Pseudomonadota</taxon>
        <taxon>Alphaproteobacteria</taxon>
        <taxon>Acetobacterales</taxon>
        <taxon>Roseomonadaceae</taxon>
        <taxon>Roseomonas</taxon>
    </lineage>
</organism>
<evidence type="ECO:0000313" key="3">
    <source>
        <dbReference type="Proteomes" id="UP000626026"/>
    </source>
</evidence>
<dbReference type="EMBL" id="JACTVA010000013">
    <property type="protein sequence ID" value="MBC9207087.1"/>
    <property type="molecule type" value="Genomic_DNA"/>
</dbReference>
<gene>
    <name evidence="2" type="ORF">IBL26_09605</name>
</gene>
<keyword evidence="1" id="KW-0812">Transmembrane</keyword>
<dbReference type="Pfam" id="PF14175">
    <property type="entry name" value="YaaC"/>
    <property type="match status" value="1"/>
</dbReference>
<evidence type="ECO:0008006" key="4">
    <source>
        <dbReference type="Google" id="ProtNLM"/>
    </source>
</evidence>
<dbReference type="InterPro" id="IPR026988">
    <property type="entry name" value="YaaC-like"/>
</dbReference>
<sequence length="515" mass="57167">MRARVTKDFGWKMRADILRRDAEQKLLVPLREHRWTAEIERVVEEGEYVVITAERNGFKRRLALVYSSGTDNRVFRRLDEEVDLTLFNGQPYKLDEFTRGVSRPVRSADDFHHHLVEWNQLSIPDKIAPAAIHPEVAEEAPAGPRERRLLSEVPIDAIWSRLSRLKSATLARKAVDARAAASGFQLAAASLQTKGDGLAYAVRNAADYFALKDVGNLSQRILNLYYGCLAFAFAEMLAASDGPAELSSIEDMTKQGHGLWTHDGQDEGFGGLAVGPTGSGFFLNWTQSMGVSPVATMKKKPRQASDLLAAPEGSWATMEQLFARIPEVGDLFEDVFSGSPAWVSPSIEHRANQRTGLFGGNDRAETSYILLADDSGRMTAETLVGLRGPIREITPLPSGSRARHFRAAVDHPDAEYWFSTLDVHRSPFGMGGLILPLFGSVTQYRAICFVILYGLSIVVRYRPSLWRRIQEGDLDHMRALVEAFLTTVERVLPEQFLESITGEKMSVGHPASLLG</sequence>
<keyword evidence="1" id="KW-0472">Membrane</keyword>
<name>A0ABR7RLT2_9PROT</name>
<dbReference type="Proteomes" id="UP000626026">
    <property type="component" value="Unassembled WGS sequence"/>
</dbReference>
<keyword evidence="3" id="KW-1185">Reference proteome</keyword>
<feature type="transmembrane region" description="Helical" evidence="1">
    <location>
        <begin position="444"/>
        <end position="461"/>
    </location>
</feature>
<keyword evidence="1" id="KW-1133">Transmembrane helix</keyword>
<evidence type="ECO:0000256" key="1">
    <source>
        <dbReference type="SAM" id="Phobius"/>
    </source>
</evidence>
<comment type="caution">
    <text evidence="2">The sequence shown here is derived from an EMBL/GenBank/DDBJ whole genome shotgun (WGS) entry which is preliminary data.</text>
</comment>
<accession>A0ABR7RLT2</accession>
<proteinExistence type="predicted"/>